<dbReference type="GO" id="GO:0006935">
    <property type="term" value="P:chemotaxis"/>
    <property type="evidence" value="ECO:0007669"/>
    <property type="project" value="InterPro"/>
</dbReference>
<dbReference type="Pfam" id="PF13682">
    <property type="entry name" value="CZB"/>
    <property type="match status" value="1"/>
</dbReference>
<name>A0A1G8F3N2_9PSED</name>
<evidence type="ECO:0000256" key="6">
    <source>
        <dbReference type="ARBA" id="ARBA00023136"/>
    </source>
</evidence>
<evidence type="ECO:0000259" key="10">
    <source>
        <dbReference type="PROSITE" id="PS50111"/>
    </source>
</evidence>
<dbReference type="PROSITE" id="PS50111">
    <property type="entry name" value="CHEMOTAXIS_TRANSDUC_2"/>
    <property type="match status" value="1"/>
</dbReference>
<dbReference type="PANTHER" id="PTHR32089:SF112">
    <property type="entry name" value="LYSOZYME-LIKE PROTEIN-RELATED"/>
    <property type="match status" value="1"/>
</dbReference>
<dbReference type="GO" id="GO:0005886">
    <property type="term" value="C:plasma membrane"/>
    <property type="evidence" value="ECO:0007669"/>
    <property type="project" value="UniProtKB-SubCell"/>
</dbReference>
<dbReference type="GO" id="GO:0004888">
    <property type="term" value="F:transmembrane signaling receptor activity"/>
    <property type="evidence" value="ECO:0007669"/>
    <property type="project" value="InterPro"/>
</dbReference>
<dbReference type="STRING" id="89065.SAMN05216605_10882"/>
<evidence type="ECO:0000256" key="8">
    <source>
        <dbReference type="ARBA" id="ARBA00029447"/>
    </source>
</evidence>
<evidence type="ECO:0000256" key="1">
    <source>
        <dbReference type="ARBA" id="ARBA00004236"/>
    </source>
</evidence>
<keyword evidence="7 9" id="KW-0807">Transducer</keyword>
<accession>A0A1G8F3N2</accession>
<dbReference type="InterPro" id="IPR004090">
    <property type="entry name" value="Chemotax_Me-accpt_rcpt"/>
</dbReference>
<dbReference type="Proteomes" id="UP000182894">
    <property type="component" value="Unassembled WGS sequence"/>
</dbReference>
<evidence type="ECO:0000313" key="12">
    <source>
        <dbReference type="Proteomes" id="UP000182894"/>
    </source>
</evidence>
<evidence type="ECO:0000256" key="9">
    <source>
        <dbReference type="PROSITE-ProRule" id="PRU00284"/>
    </source>
</evidence>
<keyword evidence="6" id="KW-0472">Membrane</keyword>
<dbReference type="AlphaFoldDB" id="A0A1G8F3N2"/>
<protein>
    <submittedName>
        <fullName evidence="11">Chemoreceptor zinc-binding domain-containing protein</fullName>
    </submittedName>
</protein>
<dbReference type="PANTHER" id="PTHR32089">
    <property type="entry name" value="METHYL-ACCEPTING CHEMOTAXIS PROTEIN MCPB"/>
    <property type="match status" value="1"/>
</dbReference>
<keyword evidence="11" id="KW-0675">Receptor</keyword>
<evidence type="ECO:0000256" key="3">
    <source>
        <dbReference type="ARBA" id="ARBA00022481"/>
    </source>
</evidence>
<gene>
    <name evidence="11" type="ORF">SAMN05216605_10882</name>
</gene>
<dbReference type="SUPFAM" id="SSF58104">
    <property type="entry name" value="Methyl-accepting chemotaxis protein (MCP) signaling domain"/>
    <property type="match status" value="1"/>
</dbReference>
<keyword evidence="4" id="KW-0812">Transmembrane</keyword>
<dbReference type="Gene3D" id="1.10.287.950">
    <property type="entry name" value="Methyl-accepting chemotaxis protein"/>
    <property type="match status" value="1"/>
</dbReference>
<keyword evidence="2" id="KW-1003">Cell membrane</keyword>
<dbReference type="InterPro" id="IPR025991">
    <property type="entry name" value="Chemoreceptor_zinc-bind_dom"/>
</dbReference>
<dbReference type="EMBL" id="FNCO01000008">
    <property type="protein sequence ID" value="SDH76629.1"/>
    <property type="molecule type" value="Genomic_DNA"/>
</dbReference>
<dbReference type="SMART" id="SM00283">
    <property type="entry name" value="MA"/>
    <property type="match status" value="1"/>
</dbReference>
<proteinExistence type="inferred from homology"/>
<organism evidence="11 12">
    <name type="scientific">Pseudomonas abietaniphila</name>
    <dbReference type="NCBI Taxonomy" id="89065"/>
    <lineage>
        <taxon>Bacteria</taxon>
        <taxon>Pseudomonadati</taxon>
        <taxon>Pseudomonadota</taxon>
        <taxon>Gammaproteobacteria</taxon>
        <taxon>Pseudomonadales</taxon>
        <taxon>Pseudomonadaceae</taxon>
        <taxon>Pseudomonas</taxon>
    </lineage>
</organism>
<keyword evidence="5" id="KW-1133">Transmembrane helix</keyword>
<comment type="subcellular location">
    <subcellularLocation>
        <location evidence="1">Cell membrane</location>
    </subcellularLocation>
</comment>
<keyword evidence="12" id="KW-1185">Reference proteome</keyword>
<dbReference type="InterPro" id="IPR004089">
    <property type="entry name" value="MCPsignal_dom"/>
</dbReference>
<comment type="similarity">
    <text evidence="8">Belongs to the methyl-accepting chemotaxis (MCP) protein family.</text>
</comment>
<evidence type="ECO:0000256" key="5">
    <source>
        <dbReference type="ARBA" id="ARBA00022989"/>
    </source>
</evidence>
<reference evidence="12" key="1">
    <citation type="submission" date="2016-10" db="EMBL/GenBank/DDBJ databases">
        <authorList>
            <person name="Varghese N."/>
            <person name="Submissions S."/>
        </authorList>
    </citation>
    <scope>NUCLEOTIDE SEQUENCE [LARGE SCALE GENOMIC DNA]</scope>
    <source>
        <strain evidence="12">ATCC 700689</strain>
    </source>
</reference>
<dbReference type="PRINTS" id="PR00260">
    <property type="entry name" value="CHEMTRNSDUCR"/>
</dbReference>
<evidence type="ECO:0000256" key="4">
    <source>
        <dbReference type="ARBA" id="ARBA00022692"/>
    </source>
</evidence>
<evidence type="ECO:0000256" key="2">
    <source>
        <dbReference type="ARBA" id="ARBA00022475"/>
    </source>
</evidence>
<keyword evidence="3" id="KW-0488">Methylation</keyword>
<evidence type="ECO:0000313" key="11">
    <source>
        <dbReference type="EMBL" id="SDH76629.1"/>
    </source>
</evidence>
<sequence length="359" mass="39761">MNFVWRKKTVLPDAPMALGTPSGPTPDEIASSLRELRALREDDQRHRDFYRGLSENLLTCGNSLSHVSESFSALNSQLKVNHQRADNVARSAIDNREQITHLQEQSRVMEAGVDALEQVINHLVGRAGEIDRIVDLISDIARQTNLLALNAAIEAARAGESGRGFAVVAGEVRHLAEKTAQATQEIVKETSAIQQDISVAKQAISEQSQASGAFSAVIDKTTRAMAGMYDEAQTMQREIDRSHLLSRVELANMEELTLKVAVYDRLLNPRPEPLILPDETECLFGQWYYEQQDPTQPRTAEFRRLEVPHQLVHSSGQAAIDAHAQGELEKTLEHVGKMEAANVTVMQAVKMLLKSRLGS</sequence>
<feature type="domain" description="Methyl-accepting transducer" evidence="10">
    <location>
        <begin position="63"/>
        <end position="264"/>
    </location>
</feature>
<dbReference type="Pfam" id="PF00015">
    <property type="entry name" value="MCPsignal"/>
    <property type="match status" value="1"/>
</dbReference>
<dbReference type="GO" id="GO:0007165">
    <property type="term" value="P:signal transduction"/>
    <property type="evidence" value="ECO:0007669"/>
    <property type="project" value="UniProtKB-KW"/>
</dbReference>
<evidence type="ECO:0000256" key="7">
    <source>
        <dbReference type="ARBA" id="ARBA00023224"/>
    </source>
</evidence>